<evidence type="ECO:0000313" key="4">
    <source>
        <dbReference type="EMBL" id="GMN19481.1"/>
    </source>
</evidence>
<feature type="region of interest" description="Disordered" evidence="1">
    <location>
        <begin position="44"/>
        <end position="68"/>
    </location>
</feature>
<evidence type="ECO:0000313" key="2">
    <source>
        <dbReference type="EMBL" id="GMN19455.1"/>
    </source>
</evidence>
<dbReference type="Proteomes" id="UP001187192">
    <property type="component" value="Unassembled WGS sequence"/>
</dbReference>
<keyword evidence="6" id="KW-1185">Reference proteome</keyword>
<name>A0AA87YWL3_FICCA</name>
<protein>
    <submittedName>
        <fullName evidence="2">Uncharacterized protein</fullName>
    </submittedName>
</protein>
<sequence length="68" mass="7718">MAIWWVSRSESFEREVRIRCFSSTLASTISKALSSTTCREKFSQGSHVRSTTMRREIGAGEKHSPKLP</sequence>
<evidence type="ECO:0000313" key="6">
    <source>
        <dbReference type="Proteomes" id="UP001187192"/>
    </source>
</evidence>
<gene>
    <name evidence="2" type="ORF">TIFTF001_050928</name>
    <name evidence="3" type="ORF">TIFTF001_050930</name>
    <name evidence="4" type="ORF">TIFTF001_050934</name>
    <name evidence="5" type="ORF">TIFTF001_050936</name>
</gene>
<accession>A0AA87YWL3</accession>
<dbReference type="AlphaFoldDB" id="A0AA87YWL3"/>
<dbReference type="EMBL" id="BTGU01008860">
    <property type="protein sequence ID" value="GMN19467.1"/>
    <property type="molecule type" value="Genomic_DNA"/>
</dbReference>
<reference evidence="2" key="1">
    <citation type="submission" date="2023-07" db="EMBL/GenBank/DDBJ databases">
        <title>draft genome sequence of fig (Ficus carica).</title>
        <authorList>
            <person name="Takahashi T."/>
            <person name="Nishimura K."/>
        </authorList>
    </citation>
    <scope>NUCLEOTIDE SEQUENCE</scope>
</reference>
<proteinExistence type="predicted"/>
<evidence type="ECO:0000313" key="5">
    <source>
        <dbReference type="EMBL" id="GMN19500.1"/>
    </source>
</evidence>
<evidence type="ECO:0000256" key="1">
    <source>
        <dbReference type="SAM" id="MobiDB-lite"/>
    </source>
</evidence>
<comment type="caution">
    <text evidence="2">The sequence shown here is derived from an EMBL/GenBank/DDBJ whole genome shotgun (WGS) entry which is preliminary data.</text>
</comment>
<organism evidence="2 6">
    <name type="scientific">Ficus carica</name>
    <name type="common">Common fig</name>
    <dbReference type="NCBI Taxonomy" id="3494"/>
    <lineage>
        <taxon>Eukaryota</taxon>
        <taxon>Viridiplantae</taxon>
        <taxon>Streptophyta</taxon>
        <taxon>Embryophyta</taxon>
        <taxon>Tracheophyta</taxon>
        <taxon>Spermatophyta</taxon>
        <taxon>Magnoliopsida</taxon>
        <taxon>eudicotyledons</taxon>
        <taxon>Gunneridae</taxon>
        <taxon>Pentapetalae</taxon>
        <taxon>rosids</taxon>
        <taxon>fabids</taxon>
        <taxon>Rosales</taxon>
        <taxon>Moraceae</taxon>
        <taxon>Ficeae</taxon>
        <taxon>Ficus</taxon>
    </lineage>
</organism>
<dbReference type="EMBL" id="BTGU01008859">
    <property type="protein sequence ID" value="GMN19455.1"/>
    <property type="molecule type" value="Genomic_DNA"/>
</dbReference>
<dbReference type="EMBL" id="BTGU01008862">
    <property type="protein sequence ID" value="GMN19500.1"/>
    <property type="molecule type" value="Genomic_DNA"/>
</dbReference>
<dbReference type="EMBL" id="BTGU01008861">
    <property type="protein sequence ID" value="GMN19481.1"/>
    <property type="molecule type" value="Genomic_DNA"/>
</dbReference>
<evidence type="ECO:0000313" key="3">
    <source>
        <dbReference type="EMBL" id="GMN19467.1"/>
    </source>
</evidence>
<feature type="compositionally biased region" description="Basic and acidic residues" evidence="1">
    <location>
        <begin position="53"/>
        <end position="68"/>
    </location>
</feature>